<keyword evidence="2" id="KW-1185">Reference proteome</keyword>
<proteinExistence type="predicted"/>
<dbReference type="AlphaFoldDB" id="A0AAI8Z5X7"/>
<dbReference type="EMBL" id="CAVMBE010000078">
    <property type="protein sequence ID" value="CAK4033104.1"/>
    <property type="molecule type" value="Genomic_DNA"/>
</dbReference>
<comment type="caution">
    <text evidence="1">The sequence shown here is derived from an EMBL/GenBank/DDBJ whole genome shotgun (WGS) entry which is preliminary data.</text>
</comment>
<dbReference type="Proteomes" id="UP001296104">
    <property type="component" value="Unassembled WGS sequence"/>
</dbReference>
<evidence type="ECO:0000313" key="1">
    <source>
        <dbReference type="EMBL" id="CAK4033104.1"/>
    </source>
</evidence>
<sequence length="273" mass="31219">MEAKSQRTYFVDLPPELRYQVYDFIEAPRFLLWPSSSFWPYPASHDPPFRALLEADSRLAGDYLSYHGKGIEFCTFKICCTPSPAYPIGVSGLDNVGCITIKIDYHDARGQSGCKEPTDSEIEVLRRNMDRTVDFLRDGVCQEGATIPILDFGFLKRWTYATRDETFGLPPITDRLAEYRTVGSEPDSPTVYEYLLEPMRRLPPSFQCVQARFTPCVPAPTERVKGEQRRRVEGYFLALEDFLADDRVGVRPSFDEVLNLYMGQMEVRDGDGF</sequence>
<accession>A0AAI8Z5X7</accession>
<reference evidence="1" key="1">
    <citation type="submission" date="2023-11" db="EMBL/GenBank/DDBJ databases">
        <authorList>
            <person name="Alioto T."/>
            <person name="Alioto T."/>
            <person name="Gomez Garrido J."/>
        </authorList>
    </citation>
    <scope>NUCLEOTIDE SEQUENCE</scope>
</reference>
<organism evidence="1 2">
    <name type="scientific">Lecanosticta acicola</name>
    <dbReference type="NCBI Taxonomy" id="111012"/>
    <lineage>
        <taxon>Eukaryota</taxon>
        <taxon>Fungi</taxon>
        <taxon>Dikarya</taxon>
        <taxon>Ascomycota</taxon>
        <taxon>Pezizomycotina</taxon>
        <taxon>Dothideomycetes</taxon>
        <taxon>Dothideomycetidae</taxon>
        <taxon>Mycosphaerellales</taxon>
        <taxon>Mycosphaerellaceae</taxon>
        <taxon>Lecanosticta</taxon>
    </lineage>
</organism>
<protein>
    <submittedName>
        <fullName evidence="1">Uncharacterized protein</fullName>
    </submittedName>
</protein>
<evidence type="ECO:0000313" key="2">
    <source>
        <dbReference type="Proteomes" id="UP001296104"/>
    </source>
</evidence>
<gene>
    <name evidence="1" type="ORF">LECACI_7A008262</name>
</gene>
<name>A0AAI8Z5X7_9PEZI</name>